<name>R9HDR9_BACT4</name>
<gene>
    <name evidence="2" type="ORF">C799_01180</name>
</gene>
<keyword evidence="1" id="KW-1133">Transmembrane helix</keyword>
<proteinExistence type="predicted"/>
<evidence type="ECO:0000256" key="1">
    <source>
        <dbReference type="SAM" id="Phobius"/>
    </source>
</evidence>
<keyword evidence="1" id="KW-0812">Transmembrane</keyword>
<keyword evidence="1" id="KW-0472">Membrane</keyword>
<dbReference type="EMBL" id="ASSM01000006">
    <property type="protein sequence ID" value="EOS02064.1"/>
    <property type="molecule type" value="Genomic_DNA"/>
</dbReference>
<feature type="transmembrane region" description="Helical" evidence="1">
    <location>
        <begin position="7"/>
        <end position="30"/>
    </location>
</feature>
<comment type="caution">
    <text evidence="2">The sequence shown here is derived from an EMBL/GenBank/DDBJ whole genome shotgun (WGS) entry which is preliminary data.</text>
</comment>
<protein>
    <submittedName>
        <fullName evidence="2">Uncharacterized protein</fullName>
    </submittedName>
</protein>
<evidence type="ECO:0000313" key="2">
    <source>
        <dbReference type="EMBL" id="EOS02064.1"/>
    </source>
</evidence>
<dbReference type="AlphaFoldDB" id="R9HDR9"/>
<dbReference type="Proteomes" id="UP000014207">
    <property type="component" value="Unassembled WGS sequence"/>
</dbReference>
<sequence length="31" mass="3881">MQKYIEILYIIMHFYAQFLLFDEICMGLFFV</sequence>
<organism evidence="2 3">
    <name type="scientific">Bacteroides thetaiotaomicron dnLKV9</name>
    <dbReference type="NCBI Taxonomy" id="1235785"/>
    <lineage>
        <taxon>Bacteria</taxon>
        <taxon>Pseudomonadati</taxon>
        <taxon>Bacteroidota</taxon>
        <taxon>Bacteroidia</taxon>
        <taxon>Bacteroidales</taxon>
        <taxon>Bacteroidaceae</taxon>
        <taxon>Bacteroides</taxon>
    </lineage>
</organism>
<accession>R9HDR9</accession>
<evidence type="ECO:0000313" key="3">
    <source>
        <dbReference type="Proteomes" id="UP000014207"/>
    </source>
</evidence>
<dbReference type="HOGENOM" id="CLU_3395214_0_0_10"/>
<reference evidence="2 3" key="1">
    <citation type="submission" date="2013-04" db="EMBL/GenBank/DDBJ databases">
        <title>The Genome Sequence of Bacteroides thetaiotaomicron dnLKV9.</title>
        <authorList>
            <consortium name="The Broad Institute Genomics Platform"/>
            <consortium name="The Broad Institute Genome Sequencing Center for Infectious Disease"/>
            <person name="Earl A."/>
            <person name="Xavier R."/>
            <person name="Kuhn K."/>
            <person name="Stappenbeck T."/>
            <person name="Walker B."/>
            <person name="Young S."/>
            <person name="Zeng Q."/>
            <person name="Gargeya S."/>
            <person name="Fitzgerald M."/>
            <person name="Haas B."/>
            <person name="Abouelleil A."/>
            <person name="Allen A.W."/>
            <person name="Alvarado L."/>
            <person name="Arachchi H.M."/>
            <person name="Berlin A.M."/>
            <person name="Chapman S.B."/>
            <person name="Gainer-Dewar J."/>
            <person name="Goldberg J."/>
            <person name="Griggs A."/>
            <person name="Gujja S."/>
            <person name="Hansen M."/>
            <person name="Howarth C."/>
            <person name="Imamovic A."/>
            <person name="Ireland A."/>
            <person name="Larimer J."/>
            <person name="McCowan C."/>
            <person name="Murphy C."/>
            <person name="Pearson M."/>
            <person name="Poon T.W."/>
            <person name="Priest M."/>
            <person name="Roberts A."/>
            <person name="Saif S."/>
            <person name="Shea T."/>
            <person name="Sisk P."/>
            <person name="Sykes S."/>
            <person name="Wortman J."/>
            <person name="Nusbaum C."/>
            <person name="Birren B."/>
        </authorList>
    </citation>
    <scope>NUCLEOTIDE SEQUENCE [LARGE SCALE GENOMIC DNA]</scope>
    <source>
        <strain evidence="3">dnLKV9</strain>
    </source>
</reference>